<dbReference type="KEGG" id="fki:FK004_12820"/>
<dbReference type="PROSITE" id="PS51257">
    <property type="entry name" value="PROKAR_LIPOPROTEIN"/>
    <property type="match status" value="1"/>
</dbReference>
<evidence type="ECO:0000313" key="1">
    <source>
        <dbReference type="EMBL" id="AWG26043.1"/>
    </source>
</evidence>
<proteinExistence type="predicted"/>
<reference evidence="1 2" key="1">
    <citation type="submission" date="2017-04" db="EMBL/GenBank/DDBJ databases">
        <title>Complete genome sequence of Flavobacterium kingsejong AJ004.</title>
        <authorList>
            <person name="Lee P.C."/>
        </authorList>
    </citation>
    <scope>NUCLEOTIDE SEQUENCE [LARGE SCALE GENOMIC DNA]</scope>
    <source>
        <strain evidence="1 2">AJ004</strain>
    </source>
</reference>
<sequence length="335" mass="39283">MKKISTLTLILSIIACSPKKDEMITQNPNITATNLAEEIVREVKHYPEEIVYKLTYENYYCFFELLVNDVPVFKEFQSPATGSAIEINQAIFKSGTQKITYRMYPVGTIKDQDEVYSTLLDRTYLKFTLKSYDLKKPKESDTQYQEYKTRSMTVKPNEYETIEKFDGAGQVYYEGNFTIDVKVPYTLEEKFKDAQDLRKMDPKILEAKLLNHYKQVKKIYEEKEYDNIAKLSYDKLRNEFVSTYDDDQREIEEGWNDFLDAIKQPTLQMQPITDYKLQFYAEGKLVGFVNQSVNGRYQGTSALWGKFAGDSGHFLSFEIKSLYYIPKGENEFKEY</sequence>
<protein>
    <submittedName>
        <fullName evidence="1">Uncharacterized protein</fullName>
    </submittedName>
</protein>
<dbReference type="RefSeq" id="WP_108737582.1">
    <property type="nucleotide sequence ID" value="NZ_CP020919.1"/>
</dbReference>
<accession>A0A2S1LQK1</accession>
<evidence type="ECO:0000313" key="2">
    <source>
        <dbReference type="Proteomes" id="UP000244677"/>
    </source>
</evidence>
<dbReference type="Proteomes" id="UP000244677">
    <property type="component" value="Chromosome"/>
</dbReference>
<gene>
    <name evidence="1" type="ORF">FK004_12820</name>
</gene>
<dbReference type="EMBL" id="CP020919">
    <property type="protein sequence ID" value="AWG26043.1"/>
    <property type="molecule type" value="Genomic_DNA"/>
</dbReference>
<dbReference type="OrthoDB" id="1149023at2"/>
<organism evidence="1 2">
    <name type="scientific">Flavobacterium kingsejongi</name>
    <dbReference type="NCBI Taxonomy" id="1678728"/>
    <lineage>
        <taxon>Bacteria</taxon>
        <taxon>Pseudomonadati</taxon>
        <taxon>Bacteroidota</taxon>
        <taxon>Flavobacteriia</taxon>
        <taxon>Flavobacteriales</taxon>
        <taxon>Flavobacteriaceae</taxon>
        <taxon>Flavobacterium</taxon>
    </lineage>
</organism>
<keyword evidence="2" id="KW-1185">Reference proteome</keyword>
<dbReference type="AlphaFoldDB" id="A0A2S1LQK1"/>
<name>A0A2S1LQK1_9FLAO</name>